<evidence type="ECO:0000256" key="1">
    <source>
        <dbReference type="SAM" id="MobiDB-lite"/>
    </source>
</evidence>
<organism evidence="2 3">
    <name type="scientific">Brassica oleracea var. oleracea</name>
    <dbReference type="NCBI Taxonomy" id="109376"/>
    <lineage>
        <taxon>Eukaryota</taxon>
        <taxon>Viridiplantae</taxon>
        <taxon>Streptophyta</taxon>
        <taxon>Embryophyta</taxon>
        <taxon>Tracheophyta</taxon>
        <taxon>Spermatophyta</taxon>
        <taxon>Magnoliopsida</taxon>
        <taxon>eudicotyledons</taxon>
        <taxon>Gunneridae</taxon>
        <taxon>Pentapetalae</taxon>
        <taxon>rosids</taxon>
        <taxon>malvids</taxon>
        <taxon>Brassicales</taxon>
        <taxon>Brassicaceae</taxon>
        <taxon>Brassiceae</taxon>
        <taxon>Brassica</taxon>
    </lineage>
</organism>
<dbReference type="Gramene" id="Bo5g085030.1">
    <property type="protein sequence ID" value="Bo5g085030.1"/>
    <property type="gene ID" value="Bo5g085030"/>
</dbReference>
<reference evidence="2" key="2">
    <citation type="submission" date="2015-03" db="UniProtKB">
        <authorList>
            <consortium name="EnsemblPlants"/>
        </authorList>
    </citation>
    <scope>IDENTIFICATION</scope>
</reference>
<dbReference type="Proteomes" id="UP000032141">
    <property type="component" value="Chromosome C5"/>
</dbReference>
<dbReference type="EnsemblPlants" id="Bo5g085030.1">
    <property type="protein sequence ID" value="Bo5g085030.1"/>
    <property type="gene ID" value="Bo5g085030"/>
</dbReference>
<keyword evidence="3" id="KW-1185">Reference proteome</keyword>
<feature type="compositionally biased region" description="Polar residues" evidence="1">
    <location>
        <begin position="808"/>
        <end position="819"/>
    </location>
</feature>
<feature type="region of interest" description="Disordered" evidence="1">
    <location>
        <begin position="770"/>
        <end position="819"/>
    </location>
</feature>
<evidence type="ECO:0000313" key="3">
    <source>
        <dbReference type="Proteomes" id="UP000032141"/>
    </source>
</evidence>
<feature type="region of interest" description="Disordered" evidence="1">
    <location>
        <begin position="392"/>
        <end position="422"/>
    </location>
</feature>
<name>A0A0D3CGD2_BRAOL</name>
<reference evidence="2 3" key="1">
    <citation type="journal article" date="2014" name="Genome Biol.">
        <title>Transcriptome and methylome profiling reveals relics of genome dominance in the mesopolyploid Brassica oleracea.</title>
        <authorList>
            <person name="Parkin I.A."/>
            <person name="Koh C."/>
            <person name="Tang H."/>
            <person name="Robinson S.J."/>
            <person name="Kagale S."/>
            <person name="Clarke W.E."/>
            <person name="Town C.D."/>
            <person name="Nixon J."/>
            <person name="Krishnakumar V."/>
            <person name="Bidwell S.L."/>
            <person name="Denoeud F."/>
            <person name="Belcram H."/>
            <person name="Links M.G."/>
            <person name="Just J."/>
            <person name="Clarke C."/>
            <person name="Bender T."/>
            <person name="Huebert T."/>
            <person name="Mason A.S."/>
            <person name="Pires J.C."/>
            <person name="Barker G."/>
            <person name="Moore J."/>
            <person name="Walley P.G."/>
            <person name="Manoli S."/>
            <person name="Batley J."/>
            <person name="Edwards D."/>
            <person name="Nelson M.N."/>
            <person name="Wang X."/>
            <person name="Paterson A.H."/>
            <person name="King G."/>
            <person name="Bancroft I."/>
            <person name="Chalhoub B."/>
            <person name="Sharpe A.G."/>
        </authorList>
    </citation>
    <scope>NUCLEOTIDE SEQUENCE</scope>
    <source>
        <strain evidence="2 3">cv. TO1000</strain>
    </source>
</reference>
<feature type="compositionally biased region" description="Basic and acidic residues" evidence="1">
    <location>
        <begin position="784"/>
        <end position="803"/>
    </location>
</feature>
<protein>
    <submittedName>
        <fullName evidence="2">Uncharacterized protein</fullName>
    </submittedName>
</protein>
<evidence type="ECO:0000313" key="2">
    <source>
        <dbReference type="EnsemblPlants" id="Bo5g085030.1"/>
    </source>
</evidence>
<accession>A0A0D3CGD2</accession>
<dbReference type="HOGENOM" id="CLU_345259_0_0_1"/>
<proteinExistence type="predicted"/>
<dbReference type="AlphaFoldDB" id="A0A0D3CGD2"/>
<sequence>MKRGFLSPSRKEPAGLCTIRTSKREVSIDTLQAASIDSIHHQSIDTIHPTSIDKRQATVIDRANKSSKTLFIKVLFIQALPPLCEEEAVGICKRVKRIHDPVKFVVPYEVFEAESPIPPDKSMELSSYGGVFYDNKYVKASQRGLRFRDEVDNCPAEVPSSDINRTKSIDTFISSSIDTGQIPSIDTLRESEQKEFEVCQNLFDGGTTMRSDKSGGKKWRNWKKKKRINEGSLISLIPHFSDDARKSRVRLHKSVAKKGRNWKKWKRTKGGSQLPLTPYFSDSIRKSRVRIKCFSQPFAKLKALLIAEMIDKGEGTSSTSIDCLFIVSIDTDVEQKDCPSVLLEDKQNGTFRRNMVILESFGAFGGAELHRRVNQHHVTEVMLVLLKSGQSASREEAAEKRKPRRSMQHSARQSMEIPDHPPVRSRVQIGTYILVPDTTMKRGFLGYSKKKSADSRTIRKSTREESIDTLQAASIDSVNQKSINNVHHQSIATLTSNVLVDTIHILSINTVHPVSVDTIHLPSINTVHPVSLDTVHHDTIHRNTIHRGTVPPMTNTTYGETEKVEALILKIDKKGIWRDEEGRPCSPTRQLINAEGSVIPDDEDFEIPTTHVKQPDIQVHHAYESKQKDELNREKLVNHDTVKDDEYHVSGDQSIVEGADTKDPTSASIDSIEVADISDTSSSSIDTLTITSIVAPTSSSIDPSTSEMIDTDFCHRLILLEIPEILNCPQDIANSTQESIDESSYDLTSDVDKVTLKDFMELEEWLRQKLDDQPASGKGLENSLKADDIDRHKPDEIDRHPPYDIDLQSPSNIDQHTPD</sequence>